<comment type="caution">
    <text evidence="2">The sequence shown here is derived from an EMBL/GenBank/DDBJ whole genome shotgun (WGS) entry which is preliminary data.</text>
</comment>
<feature type="transmembrane region" description="Helical" evidence="1">
    <location>
        <begin position="12"/>
        <end position="36"/>
    </location>
</feature>
<keyword evidence="1" id="KW-0812">Transmembrane</keyword>
<evidence type="ECO:0000313" key="2">
    <source>
        <dbReference type="EMBL" id="KKU91446.1"/>
    </source>
</evidence>
<feature type="transmembrane region" description="Helical" evidence="1">
    <location>
        <begin position="96"/>
        <end position="114"/>
    </location>
</feature>
<feature type="transmembrane region" description="Helical" evidence="1">
    <location>
        <begin position="120"/>
        <end position="139"/>
    </location>
</feature>
<dbReference type="InterPro" id="IPR027417">
    <property type="entry name" value="P-loop_NTPase"/>
</dbReference>
<name>A0A0G1UBA1_9BACT</name>
<organism evidence="2 3">
    <name type="scientific">Candidatus Jorgensenbacteria bacterium GW2011_GWA1_48_11</name>
    <dbReference type="NCBI Taxonomy" id="1618660"/>
    <lineage>
        <taxon>Bacteria</taxon>
        <taxon>Candidatus Joergenseniibacteriota</taxon>
    </lineage>
</organism>
<keyword evidence="1" id="KW-1133">Transmembrane helix</keyword>
<protein>
    <submittedName>
        <fullName evidence="2">Uncharacterized protein</fullName>
    </submittedName>
</protein>
<dbReference type="Proteomes" id="UP000034956">
    <property type="component" value="Unassembled WGS sequence"/>
</dbReference>
<gene>
    <name evidence="2" type="ORF">UY23_C0001G0052</name>
</gene>
<feature type="transmembrane region" description="Helical" evidence="1">
    <location>
        <begin position="56"/>
        <end position="76"/>
    </location>
</feature>
<dbReference type="EMBL" id="LCPF01000001">
    <property type="protein sequence ID" value="KKU91446.1"/>
    <property type="molecule type" value="Genomic_DNA"/>
</dbReference>
<dbReference type="AlphaFoldDB" id="A0A0G1UBA1"/>
<accession>A0A0G1UBA1</accession>
<evidence type="ECO:0000256" key="1">
    <source>
        <dbReference type="SAM" id="Phobius"/>
    </source>
</evidence>
<dbReference type="SUPFAM" id="SSF52540">
    <property type="entry name" value="P-loop containing nucleoside triphosphate hydrolases"/>
    <property type="match status" value="1"/>
</dbReference>
<evidence type="ECO:0000313" key="3">
    <source>
        <dbReference type="Proteomes" id="UP000034956"/>
    </source>
</evidence>
<sequence>MEDKSLPGLDIFYKHLFAWRLFWVVSISFLNFLLFYKFGPPIRDLVTDLFYANQTIFIVLGTLALLIVIGLIHFFIRPAAQLKKQGLHNQPSWVFYFYWGFVNGLILWSAVALIAHPTEFWLSGYCWIGLVLALITMLLKKLNEHLCQSPDLTFRNFAAGAVGPKDDKLTFEPSAKNAASGLKKLNNYVNVVGIYGGLGFGKSSYARMIIENFDPIKTLYTYISLTETNEAKDFSRLFAERWIETLTERYPKLDVASYLPFMQSILRESGNGLLSDLLKILSLFNWGLIKTRAVAYDQFYGDKKVFTSKIVGRIFGNIPEIKELLWIIMVDEIERGQLDEIYRLVEIVERFKNEGRSGLPIKLIFIFCISEPEFRKHLQTFESVDSRVRPLQTFFYDDPKSVVQRIFLPPVEPLIRYKYVDDLLTNIAKSEGVDTPTEIYPHTFSHPNISFMGKHSDAMGYVVGVLAEQSPRVVARVSTALEFFYGSFRDRSGGQKVNAIRFSDVTMLEFIKIQHPFLIEFFMKTIHLLIAQTEKDNLGGYLIKKELEEKKTGLIGWVESIIGRTLSDEEKINTEKYIGLVMHYYLDFLQRSYDTKNKIQYSGTTSYPEIMHDYLSLVSESVETGYRKYSRIYQQHQSDKSNKTLSTLNNKDLVGYARFVHEMWDVSEDLNIRIMDELGKRLVNGKIVLQPMNVGDTEYDEAIYQFVFQILSVIEKDKSGEKADEGLKSVLKILKKILSSSSVNIGAKYIVLNSLANNERGSGSSIHQRLEAAFDKLLKYFDQDVKNAIKSVFEDLQARYFLGKKIIYKYEENFFYVLYQSWSGSKEATNEINKIRNAARRGLKQHPGAIKLYWSKYPLKEGWKNLDDVLKGDPFFSGSEVNNGLYMPLETLISITKQSHVDDKEVKAKLAFWAGIANDPRLEKSFELKDDLSTLRAVVVKRGLLS</sequence>
<keyword evidence="1" id="KW-0472">Membrane</keyword>
<reference evidence="2 3" key="1">
    <citation type="journal article" date="2015" name="Nature">
        <title>rRNA introns, odd ribosomes, and small enigmatic genomes across a large radiation of phyla.</title>
        <authorList>
            <person name="Brown C.T."/>
            <person name="Hug L.A."/>
            <person name="Thomas B.C."/>
            <person name="Sharon I."/>
            <person name="Castelle C.J."/>
            <person name="Singh A."/>
            <person name="Wilkins M.J."/>
            <person name="Williams K.H."/>
            <person name="Banfield J.F."/>
        </authorList>
    </citation>
    <scope>NUCLEOTIDE SEQUENCE [LARGE SCALE GENOMIC DNA]</scope>
</reference>
<proteinExistence type="predicted"/>